<dbReference type="SUPFAM" id="SSF46565">
    <property type="entry name" value="Chaperone J-domain"/>
    <property type="match status" value="1"/>
</dbReference>
<name>A0A3N1PGX6_9GAMM</name>
<keyword evidence="10" id="KW-1185">Reference proteome</keyword>
<dbReference type="PRINTS" id="PR00625">
    <property type="entry name" value="JDOMAIN"/>
</dbReference>
<reference evidence="9 10" key="1">
    <citation type="submission" date="2018-11" db="EMBL/GenBank/DDBJ databases">
        <title>Genomic Encyclopedia of Type Strains, Phase IV (KMG-IV): sequencing the most valuable type-strain genomes for metagenomic binning, comparative biology and taxonomic classification.</title>
        <authorList>
            <person name="Goeker M."/>
        </authorList>
    </citation>
    <scope>NUCLEOTIDE SEQUENCE [LARGE SCALE GENOMIC DNA]</scope>
    <source>
        <strain evidence="9 10">DSM 21945</strain>
    </source>
</reference>
<evidence type="ECO:0000256" key="4">
    <source>
        <dbReference type="ARBA" id="ARBA00022989"/>
    </source>
</evidence>
<dbReference type="InterPro" id="IPR007791">
    <property type="entry name" value="DjlA_N"/>
</dbReference>
<keyword evidence="5 7" id="KW-0472">Membrane</keyword>
<dbReference type="InterPro" id="IPR023749">
    <property type="entry name" value="DjlA"/>
</dbReference>
<keyword evidence="4 7" id="KW-1133">Transmembrane helix</keyword>
<dbReference type="Gene3D" id="1.10.3680.10">
    <property type="entry name" value="TerB-like"/>
    <property type="match status" value="1"/>
</dbReference>
<dbReference type="STRING" id="584787.GCA_001247655_03697"/>
<dbReference type="InterPro" id="IPR001623">
    <property type="entry name" value="DnaJ_domain"/>
</dbReference>
<gene>
    <name evidence="7" type="primary">djlA</name>
    <name evidence="9" type="ORF">EDC28_101404</name>
</gene>
<dbReference type="CDD" id="cd06257">
    <property type="entry name" value="DnaJ"/>
    <property type="match status" value="1"/>
</dbReference>
<dbReference type="AlphaFoldDB" id="A0A3N1PGX6"/>
<evidence type="ECO:0000256" key="3">
    <source>
        <dbReference type="ARBA" id="ARBA00022692"/>
    </source>
</evidence>
<keyword evidence="1 7" id="KW-1003">Cell membrane</keyword>
<dbReference type="InterPro" id="IPR036869">
    <property type="entry name" value="J_dom_sf"/>
</dbReference>
<protein>
    <recommendedName>
        <fullName evidence="7">Co-chaperone protein DjlA</fullName>
    </recommendedName>
</protein>
<dbReference type="Proteomes" id="UP000268033">
    <property type="component" value="Unassembled WGS sequence"/>
</dbReference>
<evidence type="ECO:0000313" key="10">
    <source>
        <dbReference type="Proteomes" id="UP000268033"/>
    </source>
</evidence>
<organism evidence="9 10">
    <name type="scientific">Gallaecimonas pentaromativorans</name>
    <dbReference type="NCBI Taxonomy" id="584787"/>
    <lineage>
        <taxon>Bacteria</taxon>
        <taxon>Pseudomonadati</taxon>
        <taxon>Pseudomonadota</taxon>
        <taxon>Gammaproteobacteria</taxon>
        <taxon>Enterobacterales</taxon>
        <taxon>Gallaecimonadaceae</taxon>
        <taxon>Gallaecimonas</taxon>
    </lineage>
</organism>
<keyword evidence="6 7" id="KW-0143">Chaperone</keyword>
<accession>A0A3N1PGX6</accession>
<dbReference type="GO" id="GO:0005886">
    <property type="term" value="C:plasma membrane"/>
    <property type="evidence" value="ECO:0007669"/>
    <property type="project" value="UniProtKB-SubCell"/>
</dbReference>
<dbReference type="NCBIfam" id="NF006948">
    <property type="entry name" value="PRK09430.1"/>
    <property type="match status" value="1"/>
</dbReference>
<feature type="topological domain" description="Periplasmic" evidence="7">
    <location>
        <begin position="1"/>
        <end position="4"/>
    </location>
</feature>
<dbReference type="Pfam" id="PF05099">
    <property type="entry name" value="TerB"/>
    <property type="match status" value="1"/>
</dbReference>
<dbReference type="PANTHER" id="PTHR24074">
    <property type="entry name" value="CO-CHAPERONE PROTEIN DJLA"/>
    <property type="match status" value="1"/>
</dbReference>
<evidence type="ECO:0000259" key="8">
    <source>
        <dbReference type="PROSITE" id="PS50076"/>
    </source>
</evidence>
<comment type="caution">
    <text evidence="9">The sequence shown here is derived from an EMBL/GenBank/DDBJ whole genome shotgun (WGS) entry which is preliminary data.</text>
</comment>
<dbReference type="CDD" id="cd07316">
    <property type="entry name" value="terB_like_DjlA"/>
    <property type="match status" value="1"/>
</dbReference>
<dbReference type="Pfam" id="PF00226">
    <property type="entry name" value="DnaJ"/>
    <property type="match status" value="1"/>
</dbReference>
<evidence type="ECO:0000256" key="7">
    <source>
        <dbReference type="HAMAP-Rule" id="MF_01153"/>
    </source>
</evidence>
<sequence length="264" mass="29479">MWGRIVGLLLGLAFARLPGAILGFIVGWWFDKALKRDFNGAGFGKHWHRLDEAGRETLYFHTSFAVMGHLAKAKGRVREEDIAAASALMDRLHLSGEKRRAAQEAFREGKSAGYPLEAAVQALREALGGQRDLIQLFMEIQVALALADGQLQAEERRVLERVRKCLGLPERMLDSLIRMAKAGQAFTQAPEQSRYAQLNQAYELLGLSPDADMQAVRRAYKKAMAEHHPDKLMAKGLPPEMMELAKERTQAIQAAYQQIKAQKG</sequence>
<dbReference type="GO" id="GO:0051087">
    <property type="term" value="F:protein-folding chaperone binding"/>
    <property type="evidence" value="ECO:0007669"/>
    <property type="project" value="InterPro"/>
</dbReference>
<dbReference type="HAMAP" id="MF_01153">
    <property type="entry name" value="DjlA"/>
    <property type="match status" value="1"/>
</dbReference>
<dbReference type="PROSITE" id="PS50076">
    <property type="entry name" value="DNAJ_2"/>
    <property type="match status" value="1"/>
</dbReference>
<comment type="domain">
    <text evidence="7">The transmembrane domain is a dimerization domain.</text>
</comment>
<keyword evidence="2 7" id="KW-0997">Cell inner membrane</keyword>
<comment type="subunit">
    <text evidence="7">Homodimer.</text>
</comment>
<dbReference type="InterPro" id="IPR050817">
    <property type="entry name" value="DjlA_DnaK_co-chaperone"/>
</dbReference>
<evidence type="ECO:0000256" key="6">
    <source>
        <dbReference type="ARBA" id="ARBA00023186"/>
    </source>
</evidence>
<dbReference type="SMART" id="SM00271">
    <property type="entry name" value="DnaJ"/>
    <property type="match status" value="1"/>
</dbReference>
<dbReference type="InterPro" id="IPR029024">
    <property type="entry name" value="TerB-like"/>
</dbReference>
<dbReference type="EMBL" id="RJUL01000001">
    <property type="protein sequence ID" value="ROQ30712.1"/>
    <property type="molecule type" value="Genomic_DNA"/>
</dbReference>
<evidence type="ECO:0000313" key="9">
    <source>
        <dbReference type="EMBL" id="ROQ30712.1"/>
    </source>
</evidence>
<comment type="function">
    <text evidence="7">Regulatory DnaK co-chaperone. Direct interaction between DnaK and DjlA is needed for the induction of the wcaABCDE operon, involved in the synthesis of a colanic acid polysaccharide capsule, possibly through activation of the RcsB/RcsC phosphotransfer signaling pathway. The colanic acid capsule may help the bacterium survive conditions outside the host.</text>
</comment>
<dbReference type="RefSeq" id="WP_123420490.1">
    <property type="nucleotide sequence ID" value="NZ_RJUL01000001.1"/>
</dbReference>
<feature type="domain" description="J" evidence="8">
    <location>
        <begin position="200"/>
        <end position="264"/>
    </location>
</feature>
<dbReference type="Gene3D" id="1.10.287.110">
    <property type="entry name" value="DnaJ domain"/>
    <property type="match status" value="1"/>
</dbReference>
<keyword evidence="3 7" id="KW-0812">Transmembrane</keyword>
<evidence type="ECO:0000256" key="2">
    <source>
        <dbReference type="ARBA" id="ARBA00022519"/>
    </source>
</evidence>
<evidence type="ECO:0000256" key="5">
    <source>
        <dbReference type="ARBA" id="ARBA00023136"/>
    </source>
</evidence>
<comment type="subcellular location">
    <subcellularLocation>
        <location evidence="7">Cell inner membrane</location>
        <topology evidence="7">Single-pass type III membrane protein</topology>
    </subcellularLocation>
</comment>
<evidence type="ECO:0000256" key="1">
    <source>
        <dbReference type="ARBA" id="ARBA00022475"/>
    </source>
</evidence>
<feature type="topological domain" description="Cytoplasmic" evidence="7">
    <location>
        <begin position="29"/>
        <end position="264"/>
    </location>
</feature>
<proteinExistence type="inferred from homology"/>